<dbReference type="InterPro" id="IPR029033">
    <property type="entry name" value="His_PPase_superfam"/>
</dbReference>
<dbReference type="Gene3D" id="3.40.50.1240">
    <property type="entry name" value="Phosphoglycerate mutase-like"/>
    <property type="match status" value="1"/>
</dbReference>
<dbReference type="InterPro" id="IPR036397">
    <property type="entry name" value="RNaseH_sf"/>
</dbReference>
<dbReference type="RefSeq" id="WP_311422579.1">
    <property type="nucleotide sequence ID" value="NZ_JAVREH010000007.1"/>
</dbReference>
<reference evidence="3" key="1">
    <citation type="submission" date="2023-07" db="EMBL/GenBank/DDBJ databases">
        <title>30 novel species of actinomycetes from the DSMZ collection.</title>
        <authorList>
            <person name="Nouioui I."/>
        </authorList>
    </citation>
    <scope>NUCLEOTIDE SEQUENCE [LARGE SCALE GENOMIC DNA]</scope>
    <source>
        <strain evidence="3">DSM 44399</strain>
    </source>
</reference>
<dbReference type="InterPro" id="IPR014636">
    <property type="entry name" value="RNaseH/PGlycerate_mutase"/>
</dbReference>
<dbReference type="InterPro" id="IPR002156">
    <property type="entry name" value="RNaseH_domain"/>
</dbReference>
<dbReference type="CDD" id="cd09279">
    <property type="entry name" value="RNase_HI_like"/>
    <property type="match status" value="1"/>
</dbReference>
<dbReference type="PANTHER" id="PTHR48100">
    <property type="entry name" value="BROAD-SPECIFICITY PHOSPHATASE YOR283W-RELATED"/>
    <property type="match status" value="1"/>
</dbReference>
<dbReference type="NCBIfam" id="NF005567">
    <property type="entry name" value="PRK07238.1"/>
    <property type="match status" value="1"/>
</dbReference>
<protein>
    <submittedName>
        <fullName evidence="2">Bifunctional RNase H/acid phosphatase</fullName>
    </submittedName>
</protein>
<proteinExistence type="predicted"/>
<evidence type="ECO:0000259" key="1">
    <source>
        <dbReference type="PROSITE" id="PS50879"/>
    </source>
</evidence>
<dbReference type="PIRSF" id="PIRSF036922">
    <property type="entry name" value="RNaseH_PGAM"/>
    <property type="match status" value="1"/>
</dbReference>
<comment type="caution">
    <text evidence="2">The sequence shown here is derived from an EMBL/GenBank/DDBJ whole genome shotgun (WGS) entry which is preliminary data.</text>
</comment>
<dbReference type="InterPro" id="IPR050275">
    <property type="entry name" value="PGM_Phosphatase"/>
</dbReference>
<dbReference type="Pfam" id="PF00300">
    <property type="entry name" value="His_Phos_1"/>
    <property type="match status" value="1"/>
</dbReference>
<gene>
    <name evidence="2" type="ORF">RM423_08445</name>
</gene>
<accession>A0ABU2J8W9</accession>
<dbReference type="SUPFAM" id="SSF53098">
    <property type="entry name" value="Ribonuclease H-like"/>
    <property type="match status" value="1"/>
</dbReference>
<keyword evidence="3" id="KW-1185">Reference proteome</keyword>
<dbReference type="SMART" id="SM00855">
    <property type="entry name" value="PGAM"/>
    <property type="match status" value="1"/>
</dbReference>
<dbReference type="EMBL" id="JAVREH010000007">
    <property type="protein sequence ID" value="MDT0261423.1"/>
    <property type="molecule type" value="Genomic_DNA"/>
</dbReference>
<dbReference type="PROSITE" id="PS50879">
    <property type="entry name" value="RNASE_H_1"/>
    <property type="match status" value="1"/>
</dbReference>
<dbReference type="Pfam" id="PF13456">
    <property type="entry name" value="RVT_3"/>
    <property type="match status" value="1"/>
</dbReference>
<evidence type="ECO:0000313" key="3">
    <source>
        <dbReference type="Proteomes" id="UP001183176"/>
    </source>
</evidence>
<name>A0ABU2J8W9_9ACTN</name>
<organism evidence="2 3">
    <name type="scientific">Jatrophihabitans lederbergiae</name>
    <dbReference type="NCBI Taxonomy" id="3075547"/>
    <lineage>
        <taxon>Bacteria</taxon>
        <taxon>Bacillati</taxon>
        <taxon>Actinomycetota</taxon>
        <taxon>Actinomycetes</taxon>
        <taxon>Jatrophihabitantales</taxon>
        <taxon>Jatrophihabitantaceae</taxon>
        <taxon>Jatrophihabitans</taxon>
    </lineage>
</organism>
<dbReference type="CDD" id="cd07067">
    <property type="entry name" value="HP_PGM_like"/>
    <property type="match status" value="1"/>
</dbReference>
<dbReference type="PANTHER" id="PTHR48100:SF1">
    <property type="entry name" value="HISTIDINE PHOSPHATASE FAMILY PROTEIN-RELATED"/>
    <property type="match status" value="1"/>
</dbReference>
<dbReference type="SUPFAM" id="SSF53254">
    <property type="entry name" value="Phosphoglycerate mutase-like"/>
    <property type="match status" value="1"/>
</dbReference>
<dbReference type="Proteomes" id="UP001183176">
    <property type="component" value="Unassembled WGS sequence"/>
</dbReference>
<dbReference type="InterPro" id="IPR012337">
    <property type="entry name" value="RNaseH-like_sf"/>
</dbReference>
<evidence type="ECO:0000313" key="2">
    <source>
        <dbReference type="EMBL" id="MDT0261423.1"/>
    </source>
</evidence>
<sequence length="399" mass="42606">MTSADASTFVERVIVEADGGSRGNPGPAGYGAVVLDADTGAVLAERKESIGLDTNNVAEYRGLIAGLTAARDLGASAVRVRMDSKLVVEQMSGRWQVKHPAMRPLFRQASQLATEFASITFEWIPRAQNSHADRLANQAMDAAAGHPLKPATGPVQTALGEPGTDGGSVPIGRDAIDEDAQPANNNSAWVTPDSTPTRFVLVRHGVTEYSVAKKFAGRSDLPLTNQGLDQARRAARRVAELGPVDAVVSSPLLRTRQTAGQIAERLGLDIAIEDGMVETDFGNWDGCSFAEVRQKWPSQLDSWLADPAVAPPAGESFEDVTRRVRRARDRILGQHAGKTVVVVSHVSPIKILVRLALDAPPSALHRMLLSPASICQIDYYRDGPVSLTSFNDSAHLTGA</sequence>
<dbReference type="Gene3D" id="3.30.420.10">
    <property type="entry name" value="Ribonuclease H-like superfamily/Ribonuclease H"/>
    <property type="match status" value="1"/>
</dbReference>
<dbReference type="InterPro" id="IPR013078">
    <property type="entry name" value="His_Pase_superF_clade-1"/>
</dbReference>
<feature type="domain" description="RNase H type-1" evidence="1">
    <location>
        <begin position="9"/>
        <end position="149"/>
    </location>
</feature>